<evidence type="ECO:0000256" key="1">
    <source>
        <dbReference type="ARBA" id="ARBA00022658"/>
    </source>
</evidence>
<dbReference type="PANTHER" id="PTHR45982">
    <property type="entry name" value="REGULATOR OF CHROMOSOME CONDENSATION"/>
    <property type="match status" value="1"/>
</dbReference>
<evidence type="ECO:0000256" key="2">
    <source>
        <dbReference type="ARBA" id="ARBA00022737"/>
    </source>
</evidence>
<name>A0A094SRP8_9ZZZZ</name>
<dbReference type="PROSITE" id="PS50012">
    <property type="entry name" value="RCC1_3"/>
    <property type="match status" value="4"/>
</dbReference>
<sequence length="852" mass="86487">MHTMHIMTLFPASRLMTFLRCNLAALLVGLMVIALPVAMQSPQRASAAPMTGFSRVAAGDSFTCGVKTDGTVWCWGRNNVKQLGDGTTTNRTRPVQVIGLSGATQIIAGQGFACALKSDGTVACWGDNGVGQLGDGTTTGRSTPTVIPGLTGVTQISGNFMHVCVRLSDSTARCWGWNVLYQLGDGTTTNRLSPMTPSNLAGIAQISAGVFQTCARLNDATVRCWGAGNHGGLGDGNGVYSTSTKTSPTGISGVAQIGNGTGWNNHCALLSTGVLKCWGLNESGQLGDGTTTSRWSPVVSGPFPAAISAVDLGMYVSCAVLVDTSAVCWGTNFVGAIGDGTTVNRSVPTLVSGLTGVDQISTNYYHTCAVLSDTTVKCWGRNTYGELGNGTTTSALTAISVSAPPVALATPTSVSATATSSTLKSINVSWAANANASSFTVKIYNSAGSSLLGTKTGVSGTSTTITSSTYGSIADNTSYKITVTAIGDGTNYLTSSESSQDSVTTNSLTTQTPVVLTSTSGTYGTDITLAISGGSGSGAVTYAVTTAGTAGCSITGGNTLRATSIGTCTVTATKAASGVYSADSSNATTVTFSAVIVTTTTTAPPALSIVIQAPVTTVAQGQASVATLAPTTTVPTFGANGSPSPTTTIAKSKTAVTTTLPRIVTTTTIGPPSVDKVAAGQTAVQVDGVKTDAKVSRQNNRMVVDAGSLTATLSGIDNTGKTLALDSDGNVHLSAGDVIKVSVGGFKPESIVEVWLFSTPVQLGSAVVDAKGTMNGTYKLPFGVKSGSHRVVVTAKLRNGKPTTFTFGILVGDISKTSTLTRVLIAIPISLAIGIGFLLPNQARRRKRRAAI</sequence>
<keyword evidence="3" id="KW-1133">Transmembrane helix</keyword>
<dbReference type="Pfam" id="PF13540">
    <property type="entry name" value="RCC1_2"/>
    <property type="match status" value="1"/>
</dbReference>
<proteinExistence type="predicted"/>
<keyword evidence="3" id="KW-0472">Membrane</keyword>
<dbReference type="AlphaFoldDB" id="A0A094SRP8"/>
<dbReference type="EMBL" id="JNSL01000007">
    <property type="protein sequence ID" value="KGA21428.1"/>
    <property type="molecule type" value="Genomic_DNA"/>
</dbReference>
<dbReference type="PRINTS" id="PR00633">
    <property type="entry name" value="RCCNDNSATION"/>
</dbReference>
<dbReference type="InterPro" id="IPR000408">
    <property type="entry name" value="Reg_chr_condens"/>
</dbReference>
<feature type="domain" description="Fibronectin type-III" evidence="4">
    <location>
        <begin position="410"/>
        <end position="508"/>
    </location>
</feature>
<feature type="transmembrane region" description="Helical" evidence="3">
    <location>
        <begin position="820"/>
        <end position="839"/>
    </location>
</feature>
<dbReference type="PROSITE" id="PS50853">
    <property type="entry name" value="FN3"/>
    <property type="match status" value="1"/>
</dbReference>
<dbReference type="GO" id="GO:0005737">
    <property type="term" value="C:cytoplasm"/>
    <property type="evidence" value="ECO:0007669"/>
    <property type="project" value="TreeGrafter"/>
</dbReference>
<dbReference type="GO" id="GO:0005085">
    <property type="term" value="F:guanyl-nucleotide exchange factor activity"/>
    <property type="evidence" value="ECO:0007669"/>
    <property type="project" value="TreeGrafter"/>
</dbReference>
<evidence type="ECO:0000256" key="3">
    <source>
        <dbReference type="SAM" id="Phobius"/>
    </source>
</evidence>
<reference evidence="5" key="1">
    <citation type="submission" date="2014-06" db="EMBL/GenBank/DDBJ databases">
        <title>Key roles for freshwater Actinobacteria revealed by deep metagenomic sequencing.</title>
        <authorList>
            <person name="Ghai R."/>
            <person name="Mizuno C.M."/>
            <person name="Picazo A."/>
            <person name="Camacho A."/>
            <person name="Rodriguez-Valera F."/>
        </authorList>
    </citation>
    <scope>NUCLEOTIDE SEQUENCE</scope>
</reference>
<keyword evidence="1" id="KW-0344">Guanine-nucleotide releasing factor</keyword>
<comment type="caution">
    <text evidence="5">The sequence shown here is derived from an EMBL/GenBank/DDBJ whole genome shotgun (WGS) entry which is preliminary data.</text>
</comment>
<dbReference type="SUPFAM" id="SSF50985">
    <property type="entry name" value="RCC1/BLIP-II"/>
    <property type="match status" value="2"/>
</dbReference>
<protein>
    <recommendedName>
        <fullName evidence="4">Fibronectin type-III domain-containing protein</fullName>
    </recommendedName>
</protein>
<dbReference type="InterPro" id="IPR051553">
    <property type="entry name" value="Ran_GTPase-activating"/>
</dbReference>
<keyword evidence="2" id="KW-0677">Repeat</keyword>
<evidence type="ECO:0000259" key="4">
    <source>
        <dbReference type="PROSITE" id="PS50853"/>
    </source>
</evidence>
<dbReference type="PANTHER" id="PTHR45982:SF1">
    <property type="entry name" value="REGULATOR OF CHROMOSOME CONDENSATION"/>
    <property type="match status" value="1"/>
</dbReference>
<dbReference type="InterPro" id="IPR009091">
    <property type="entry name" value="RCC1/BLIP-II"/>
</dbReference>
<dbReference type="Gene3D" id="2.130.10.30">
    <property type="entry name" value="Regulator of chromosome condensation 1/beta-lactamase-inhibitor protein II"/>
    <property type="match status" value="2"/>
</dbReference>
<gene>
    <name evidence="5" type="ORF">GM51_2375</name>
</gene>
<dbReference type="InterPro" id="IPR058923">
    <property type="entry name" value="RCC1-like_dom"/>
</dbReference>
<evidence type="ECO:0000313" key="5">
    <source>
        <dbReference type="EMBL" id="KGA21428.1"/>
    </source>
</evidence>
<dbReference type="InterPro" id="IPR003961">
    <property type="entry name" value="FN3_dom"/>
</dbReference>
<accession>A0A094SRP8</accession>
<dbReference type="Pfam" id="PF25390">
    <property type="entry name" value="WD40_RLD"/>
    <property type="match status" value="1"/>
</dbReference>
<keyword evidence="3" id="KW-0812">Transmembrane</keyword>
<organism evidence="5">
    <name type="scientific">freshwater metagenome</name>
    <dbReference type="NCBI Taxonomy" id="449393"/>
    <lineage>
        <taxon>unclassified sequences</taxon>
        <taxon>metagenomes</taxon>
        <taxon>ecological metagenomes</taxon>
    </lineage>
</organism>